<evidence type="ECO:0000256" key="6">
    <source>
        <dbReference type="ARBA" id="ARBA00022842"/>
    </source>
</evidence>
<name>A0A289G7K0_VIBAN</name>
<dbReference type="FunFam" id="2.70.210.12:FF:000001">
    <property type="entry name" value="GTPase Obg"/>
    <property type="match status" value="1"/>
</dbReference>
<accession>A0A289G7K0</accession>
<comment type="function">
    <text evidence="8">An essential GTPase which binds GTP, GDP and possibly (p)ppGpp with moderate affinity, with high nucleotide exchange rates and a fairly low GTP hydrolysis rate. Plays a role in control of the cell cycle, stress response, ribosome biogenesis and in those bacteria that undergo differentiation, in morphogenesis control.</text>
</comment>
<dbReference type="InterPro" id="IPR036726">
    <property type="entry name" value="GTP1_OBG_dom_sf"/>
</dbReference>
<comment type="subcellular location">
    <subcellularLocation>
        <location evidence="8">Cytoplasm</location>
    </subcellularLocation>
</comment>
<dbReference type="NCBIfam" id="NF008956">
    <property type="entry name" value="PRK12299.1"/>
    <property type="match status" value="1"/>
</dbReference>
<dbReference type="InterPro" id="IPR031167">
    <property type="entry name" value="G_OBG"/>
</dbReference>
<feature type="binding site" evidence="8">
    <location>
        <position position="193"/>
    </location>
    <ligand>
        <name>Mg(2+)</name>
        <dbReference type="ChEBI" id="CHEBI:18420"/>
    </ligand>
</feature>
<keyword evidence="7 8" id="KW-0342">GTP-binding</keyword>
<dbReference type="GO" id="GO:0005525">
    <property type="term" value="F:GTP binding"/>
    <property type="evidence" value="ECO:0007669"/>
    <property type="project" value="UniProtKB-UniRule"/>
</dbReference>
<dbReference type="InterPro" id="IPR006074">
    <property type="entry name" value="GTP1-OBG_CS"/>
</dbReference>
<dbReference type="NCBIfam" id="NF008955">
    <property type="entry name" value="PRK12297.1"/>
    <property type="match status" value="1"/>
</dbReference>
<gene>
    <name evidence="10" type="primary">cgtA</name>
    <name evidence="8" type="synonym">obg</name>
    <name evidence="10" type="ORF">DYL72_09635</name>
</gene>
<dbReference type="PROSITE" id="PS51710">
    <property type="entry name" value="G_OBG"/>
    <property type="match status" value="1"/>
</dbReference>
<reference evidence="10 11" key="1">
    <citation type="submission" date="2018-12" db="EMBL/GenBank/DDBJ databases">
        <title>Characterization and Draft Genome of Vibrio anguillarum J360 Marine Pathogen Isolated from an Outbreak in Lumpfish (Cyclopterus lumpus).</title>
        <authorList>
            <person name="Vasquez J.I."/>
            <person name="Cao T."/>
            <person name="Chakraborty S."/>
            <person name="Gnanagobal H."/>
            <person name="Wescot J."/>
            <person name="Boyce D."/>
            <person name="Santander J."/>
        </authorList>
    </citation>
    <scope>NUCLEOTIDE SEQUENCE [LARGE SCALE GENOMIC DNA]</scope>
    <source>
        <strain evidence="10 11">J360</strain>
    </source>
</reference>
<feature type="binding site" evidence="8">
    <location>
        <begin position="191"/>
        <end position="195"/>
    </location>
    <ligand>
        <name>GTP</name>
        <dbReference type="ChEBI" id="CHEBI:37565"/>
    </ligand>
</feature>
<keyword evidence="4 8" id="KW-0547">Nucleotide-binding</keyword>
<dbReference type="Pfam" id="PF01926">
    <property type="entry name" value="MMR_HSR1"/>
    <property type="match status" value="1"/>
</dbReference>
<dbReference type="PRINTS" id="PR00326">
    <property type="entry name" value="GTP1OBG"/>
</dbReference>
<dbReference type="InterPro" id="IPR014100">
    <property type="entry name" value="GTP-bd_Obg/CgtA"/>
</dbReference>
<feature type="binding site" evidence="8">
    <location>
        <begin position="314"/>
        <end position="316"/>
    </location>
    <ligand>
        <name>GTP</name>
        <dbReference type="ChEBI" id="CHEBI:37565"/>
    </ligand>
</feature>
<dbReference type="GO" id="GO:0005737">
    <property type="term" value="C:cytoplasm"/>
    <property type="evidence" value="ECO:0007669"/>
    <property type="project" value="UniProtKB-SubCell"/>
</dbReference>
<dbReference type="InterPro" id="IPR006073">
    <property type="entry name" value="GTP-bd"/>
</dbReference>
<keyword evidence="5 8" id="KW-0378">Hydrolase</keyword>
<dbReference type="PROSITE" id="PS51883">
    <property type="entry name" value="OBG"/>
    <property type="match status" value="1"/>
</dbReference>
<evidence type="ECO:0000256" key="7">
    <source>
        <dbReference type="ARBA" id="ARBA00023134"/>
    </source>
</evidence>
<proteinExistence type="inferred from homology"/>
<dbReference type="PANTHER" id="PTHR11702">
    <property type="entry name" value="DEVELOPMENTALLY REGULATED GTP-BINDING PROTEIN-RELATED"/>
    <property type="match status" value="1"/>
</dbReference>
<evidence type="ECO:0000256" key="2">
    <source>
        <dbReference type="ARBA" id="ARBA00022490"/>
    </source>
</evidence>
<comment type="subunit">
    <text evidence="8">Monomer.</text>
</comment>
<dbReference type="CDD" id="cd01898">
    <property type="entry name" value="Obg"/>
    <property type="match status" value="1"/>
</dbReference>
<dbReference type="HAMAP" id="MF_01454">
    <property type="entry name" value="GTPase_Obg"/>
    <property type="match status" value="1"/>
</dbReference>
<evidence type="ECO:0000313" key="10">
    <source>
        <dbReference type="EMBL" id="AZS25254.1"/>
    </source>
</evidence>
<dbReference type="InterPro" id="IPR045086">
    <property type="entry name" value="OBG_GTPase"/>
</dbReference>
<keyword evidence="3 8" id="KW-0479">Metal-binding</keyword>
<feature type="binding site" evidence="8">
    <location>
        <begin position="166"/>
        <end position="173"/>
    </location>
    <ligand>
        <name>GTP</name>
        <dbReference type="ChEBI" id="CHEBI:37565"/>
    </ligand>
</feature>
<comment type="cofactor">
    <cofactor evidence="8">
        <name>Mg(2+)</name>
        <dbReference type="ChEBI" id="CHEBI:18420"/>
    </cofactor>
</comment>
<dbReference type="Gene3D" id="3.40.50.300">
    <property type="entry name" value="P-loop containing nucleotide triphosphate hydrolases"/>
    <property type="match status" value="1"/>
</dbReference>
<dbReference type="PANTHER" id="PTHR11702:SF31">
    <property type="entry name" value="MITOCHONDRIAL RIBOSOME-ASSOCIATED GTPASE 2"/>
    <property type="match status" value="1"/>
</dbReference>
<feature type="binding site" evidence="8">
    <location>
        <begin position="283"/>
        <end position="286"/>
    </location>
    <ligand>
        <name>GTP</name>
        <dbReference type="ChEBI" id="CHEBI:37565"/>
    </ligand>
</feature>
<comment type="similarity">
    <text evidence="1 8">Belongs to the TRAFAC class OBG-HflX-like GTPase superfamily. OBG GTPase family.</text>
</comment>
<dbReference type="GO" id="GO:0042254">
    <property type="term" value="P:ribosome biogenesis"/>
    <property type="evidence" value="ECO:0007669"/>
    <property type="project" value="UniProtKB-UniRule"/>
</dbReference>
<evidence type="ECO:0000256" key="8">
    <source>
        <dbReference type="HAMAP-Rule" id="MF_01454"/>
    </source>
</evidence>
<dbReference type="GO" id="GO:0000287">
    <property type="term" value="F:magnesium ion binding"/>
    <property type="evidence" value="ECO:0007669"/>
    <property type="project" value="InterPro"/>
</dbReference>
<dbReference type="Gene3D" id="2.70.210.12">
    <property type="entry name" value="GTP1/OBG domain"/>
    <property type="match status" value="1"/>
</dbReference>
<dbReference type="PIRSF" id="PIRSF002401">
    <property type="entry name" value="GTP_bd_Obg/CgtA"/>
    <property type="match status" value="1"/>
</dbReference>
<feature type="binding site" evidence="8">
    <location>
        <position position="173"/>
    </location>
    <ligand>
        <name>Mg(2+)</name>
        <dbReference type="ChEBI" id="CHEBI:18420"/>
    </ligand>
</feature>
<dbReference type="SUPFAM" id="SSF82051">
    <property type="entry name" value="Obg GTP-binding protein N-terminal domain"/>
    <property type="match status" value="1"/>
</dbReference>
<evidence type="ECO:0000256" key="4">
    <source>
        <dbReference type="ARBA" id="ARBA00022741"/>
    </source>
</evidence>
<feature type="region of interest" description="Disordered" evidence="9">
    <location>
        <begin position="366"/>
        <end position="390"/>
    </location>
</feature>
<evidence type="ECO:0000256" key="9">
    <source>
        <dbReference type="SAM" id="MobiDB-lite"/>
    </source>
</evidence>
<keyword evidence="2 8" id="KW-0963">Cytoplasm</keyword>
<dbReference type="EMBL" id="CP034672">
    <property type="protein sequence ID" value="AZS25254.1"/>
    <property type="molecule type" value="Genomic_DNA"/>
</dbReference>
<dbReference type="GO" id="GO:0043022">
    <property type="term" value="F:ribosome binding"/>
    <property type="evidence" value="ECO:0007669"/>
    <property type="project" value="UniProtKB-ARBA"/>
</dbReference>
<dbReference type="Proteomes" id="UP000256923">
    <property type="component" value="Chromosome 1"/>
</dbReference>
<dbReference type="GO" id="GO:0003924">
    <property type="term" value="F:GTPase activity"/>
    <property type="evidence" value="ECO:0007669"/>
    <property type="project" value="UniProtKB-UniRule"/>
</dbReference>
<dbReference type="SUPFAM" id="SSF52540">
    <property type="entry name" value="P-loop containing nucleoside triphosphate hydrolases"/>
    <property type="match status" value="1"/>
</dbReference>
<sequence length="390" mass="43156">MKFVDEAIIKVEAGDGGNGVVSFWREKFVTKGGPDGGDGGDGGDVYIQADENLNTLVDYRFQRFYAAERGQNGGGANCTGKRGKDITLKVPVGTRAVDIHTNEVVGEVAEHGKKVMVAKGGWHGLGNARFKSSVNRAPRQKTMGKKGEVRELRLELLLLADVGMLGLPNAGKSTFIRSVSAAKPKVADYPFTTLIPSLGVVSVVPEKSFVIADIPGLIEGAADGAGLGIRFLKHLERCRVLLHMIDILPVDQSDPAQNALTIFDELEQYSEKVSQKPCWLVFNKVDLMLEEEADEKIQEILDALAWEGRYFKISAVNQQGTADLCRELADYMETLPREQEELSEAQKVDFMWDDYHKDEMSSQNVITEDGDDWDDWDDEEDDGHVIYVRD</sequence>
<dbReference type="Pfam" id="PF01018">
    <property type="entry name" value="GTP1_OBG"/>
    <property type="match status" value="1"/>
</dbReference>
<dbReference type="EC" id="3.6.5.-" evidence="8"/>
<evidence type="ECO:0000256" key="3">
    <source>
        <dbReference type="ARBA" id="ARBA00022723"/>
    </source>
</evidence>
<dbReference type="InterPro" id="IPR006169">
    <property type="entry name" value="GTP1_OBG_dom"/>
</dbReference>
<evidence type="ECO:0000256" key="5">
    <source>
        <dbReference type="ARBA" id="ARBA00022801"/>
    </source>
</evidence>
<dbReference type="AlphaFoldDB" id="A0A289G7K0"/>
<keyword evidence="6 8" id="KW-0460">Magnesium</keyword>
<dbReference type="PROSITE" id="PS00905">
    <property type="entry name" value="GTP1_OBG"/>
    <property type="match status" value="1"/>
</dbReference>
<dbReference type="RefSeq" id="WP_017045397.1">
    <property type="nucleotide sequence ID" value="NZ_CP023054.1"/>
</dbReference>
<protein>
    <recommendedName>
        <fullName evidence="8">GTPase Obg</fullName>
        <ecNumber evidence="8">3.6.5.-</ecNumber>
    </recommendedName>
    <alternativeName>
        <fullName evidence="8">GTP-binding protein Obg</fullName>
    </alternativeName>
</protein>
<evidence type="ECO:0000313" key="11">
    <source>
        <dbReference type="Proteomes" id="UP000256923"/>
    </source>
</evidence>
<feature type="binding site" evidence="8">
    <location>
        <begin position="213"/>
        <end position="216"/>
    </location>
    <ligand>
        <name>GTP</name>
        <dbReference type="ChEBI" id="CHEBI:37565"/>
    </ligand>
</feature>
<feature type="compositionally biased region" description="Acidic residues" evidence="9">
    <location>
        <begin position="368"/>
        <end position="382"/>
    </location>
</feature>
<organism evidence="10 11">
    <name type="scientific">Vibrio anguillarum</name>
    <name type="common">Listonella anguillarum</name>
    <dbReference type="NCBI Taxonomy" id="55601"/>
    <lineage>
        <taxon>Bacteria</taxon>
        <taxon>Pseudomonadati</taxon>
        <taxon>Pseudomonadota</taxon>
        <taxon>Gammaproteobacteria</taxon>
        <taxon>Vibrionales</taxon>
        <taxon>Vibrionaceae</taxon>
        <taxon>Vibrio</taxon>
    </lineage>
</organism>
<evidence type="ECO:0000256" key="1">
    <source>
        <dbReference type="ARBA" id="ARBA00007699"/>
    </source>
</evidence>
<dbReference type="NCBIfam" id="TIGR02729">
    <property type="entry name" value="Obg_CgtA"/>
    <property type="match status" value="1"/>
</dbReference>
<dbReference type="InterPro" id="IPR027417">
    <property type="entry name" value="P-loop_NTPase"/>
</dbReference>